<feature type="domain" description="Aldehyde dehydrogenase" evidence="2">
    <location>
        <begin position="112"/>
        <end position="379"/>
    </location>
</feature>
<dbReference type="GO" id="GO:0004777">
    <property type="term" value="F:succinate-semialdehyde dehydrogenase (NAD+) activity"/>
    <property type="evidence" value="ECO:0007669"/>
    <property type="project" value="TreeGrafter"/>
</dbReference>
<proteinExistence type="predicted"/>
<evidence type="ECO:0000313" key="3">
    <source>
        <dbReference type="EMBL" id="MDX5895313.1"/>
    </source>
</evidence>
<dbReference type="Pfam" id="PF00171">
    <property type="entry name" value="Aldedh"/>
    <property type="match status" value="1"/>
</dbReference>
<accession>A0AB35TAD9</accession>
<organism evidence="3 4">
    <name type="scientific">Rubrobacter radiotolerans</name>
    <name type="common">Arthrobacter radiotolerans</name>
    <dbReference type="NCBI Taxonomy" id="42256"/>
    <lineage>
        <taxon>Bacteria</taxon>
        <taxon>Bacillati</taxon>
        <taxon>Actinomycetota</taxon>
        <taxon>Rubrobacteria</taxon>
        <taxon>Rubrobacterales</taxon>
        <taxon>Rubrobacteraceae</taxon>
        <taxon>Rubrobacter</taxon>
    </lineage>
</organism>
<dbReference type="Gene3D" id="3.40.309.10">
    <property type="entry name" value="Aldehyde Dehydrogenase, Chain A, domain 2"/>
    <property type="match status" value="1"/>
</dbReference>
<dbReference type="RefSeq" id="WP_084362468.1">
    <property type="nucleotide sequence ID" value="NZ_JAWXXX010000002.1"/>
</dbReference>
<evidence type="ECO:0000256" key="1">
    <source>
        <dbReference type="ARBA" id="ARBA00023002"/>
    </source>
</evidence>
<comment type="caution">
    <text evidence="3">The sequence shown here is derived from an EMBL/GenBank/DDBJ whole genome shotgun (WGS) entry which is preliminary data.</text>
</comment>
<dbReference type="Proteomes" id="UP001281130">
    <property type="component" value="Unassembled WGS sequence"/>
</dbReference>
<dbReference type="InterPro" id="IPR016163">
    <property type="entry name" value="Ald_DH_C"/>
</dbReference>
<dbReference type="PROSITE" id="PS00070">
    <property type="entry name" value="ALDEHYDE_DEHYDR_CYS"/>
    <property type="match status" value="1"/>
</dbReference>
<dbReference type="Gene3D" id="3.40.605.10">
    <property type="entry name" value="Aldehyde Dehydrogenase, Chain A, domain 1"/>
    <property type="match status" value="1"/>
</dbReference>
<dbReference type="InterPro" id="IPR016160">
    <property type="entry name" value="Ald_DH_CS_CYS"/>
</dbReference>
<gene>
    <name evidence="3" type="ORF">SIL72_14895</name>
</gene>
<dbReference type="SUPFAM" id="SSF53720">
    <property type="entry name" value="ALDH-like"/>
    <property type="match status" value="1"/>
</dbReference>
<protein>
    <submittedName>
        <fullName evidence="3">Aldehyde dehydrogenase family protein</fullName>
    </submittedName>
</protein>
<dbReference type="InterPro" id="IPR015590">
    <property type="entry name" value="Aldehyde_DH_dom"/>
</dbReference>
<dbReference type="PANTHER" id="PTHR43217">
    <property type="entry name" value="SUCCINATE SEMIALDEHYDE DEHYDROGENASE [NAD(P)+] SAD"/>
    <property type="match status" value="1"/>
</dbReference>
<name>A0AB35TAD9_RUBRA</name>
<dbReference type="InterPro" id="IPR047110">
    <property type="entry name" value="GABD/Sad-like"/>
</dbReference>
<evidence type="ECO:0000259" key="2">
    <source>
        <dbReference type="Pfam" id="PF00171"/>
    </source>
</evidence>
<dbReference type="EMBL" id="JAWXXX010000002">
    <property type="protein sequence ID" value="MDX5895313.1"/>
    <property type="molecule type" value="Genomic_DNA"/>
</dbReference>
<dbReference type="InterPro" id="IPR016161">
    <property type="entry name" value="Ald_DH/histidinol_DH"/>
</dbReference>
<dbReference type="InterPro" id="IPR016162">
    <property type="entry name" value="Ald_DH_N"/>
</dbReference>
<reference evidence="3" key="1">
    <citation type="submission" date="2023-11" db="EMBL/GenBank/DDBJ databases">
        <title>MicrobeMod: A computational toolkit for identifying prokaryotic methylation and restriction-modification with nanopore sequencing.</title>
        <authorList>
            <person name="Crits-Christoph A."/>
            <person name="Kang S.C."/>
            <person name="Lee H."/>
            <person name="Ostrov N."/>
        </authorList>
    </citation>
    <scope>NUCLEOTIDE SEQUENCE</scope>
    <source>
        <strain evidence="3">ATCC 51242</strain>
    </source>
</reference>
<evidence type="ECO:0000313" key="4">
    <source>
        <dbReference type="Proteomes" id="UP001281130"/>
    </source>
</evidence>
<dbReference type="PANTHER" id="PTHR43217:SF1">
    <property type="entry name" value="SUCCINATE SEMIALDEHYDE DEHYDROGENASE [NAD(P)+] SAD"/>
    <property type="match status" value="1"/>
</dbReference>
<keyword evidence="1" id="KW-0560">Oxidoreductase</keyword>
<dbReference type="AlphaFoldDB" id="A0AB35TAD9"/>
<sequence>MSLNLVRTERRYAGKVSFPERIRNLGDTINFLRDEQSRIEDLLTEISDRRSVSYELRSAISTLEGAAEEVATYNPPRLDRLAVFMPSNVLLYSYVLYLLVPSLFVHRTDFRPSSSVKSQAVRLHRMLHEVHGLPVMLQGVSQTRFVQDIVPSAEVVVFTGAYQNAEEIKGNLRGDQLFLFLGQGLNPFIVTAEANLDLAVRDAIAIRLLNSGQDCLGPDVFFVERCVLSDFVTKLKKELERLRFGDYRDPEADYGPIYYDQALDLVSLYLRRNHASIIHGGSIDFRLKKIEPTVLLGDLRDGIKPVEFFSPVFNVVAYPDEGTLGRVLQRSPFSERAMGASVYGNEGELTKLLQRKHVVTVNTTLLSVDDGNKPFGGYGRMASYVSLGGRTNAQPILLSQAVSDFLRTAG</sequence>